<dbReference type="PANTHER" id="PTHR30537:SF74">
    <property type="entry name" value="HTH-TYPE TRANSCRIPTIONAL REGULATOR TRPI"/>
    <property type="match status" value="1"/>
</dbReference>
<dbReference type="Pfam" id="PF03466">
    <property type="entry name" value="LysR_substrate"/>
    <property type="match status" value="1"/>
</dbReference>
<organism evidence="6 7">
    <name type="scientific">Pseudoxanthomonas mexicana</name>
    <dbReference type="NCBI Taxonomy" id="128785"/>
    <lineage>
        <taxon>Bacteria</taxon>
        <taxon>Pseudomonadati</taxon>
        <taxon>Pseudomonadota</taxon>
        <taxon>Gammaproteobacteria</taxon>
        <taxon>Lysobacterales</taxon>
        <taxon>Lysobacteraceae</taxon>
        <taxon>Pseudoxanthomonas</taxon>
    </lineage>
</organism>
<dbReference type="InterPro" id="IPR005119">
    <property type="entry name" value="LysR_subst-bd"/>
</dbReference>
<dbReference type="PANTHER" id="PTHR30537">
    <property type="entry name" value="HTH-TYPE TRANSCRIPTIONAL REGULATOR"/>
    <property type="match status" value="1"/>
</dbReference>
<evidence type="ECO:0000256" key="2">
    <source>
        <dbReference type="ARBA" id="ARBA00023015"/>
    </source>
</evidence>
<evidence type="ECO:0000313" key="7">
    <source>
        <dbReference type="Proteomes" id="UP000515838"/>
    </source>
</evidence>
<dbReference type="Gene3D" id="3.40.190.10">
    <property type="entry name" value="Periplasmic binding protein-like II"/>
    <property type="match status" value="2"/>
</dbReference>
<accession>A0A7G9TBA5</accession>
<keyword evidence="3" id="KW-0238">DNA-binding</keyword>
<evidence type="ECO:0000256" key="4">
    <source>
        <dbReference type="ARBA" id="ARBA00023163"/>
    </source>
</evidence>
<gene>
    <name evidence="6" type="ORF">IAE60_15885</name>
</gene>
<dbReference type="AlphaFoldDB" id="A0A7G9TBA5"/>
<dbReference type="InterPro" id="IPR036388">
    <property type="entry name" value="WH-like_DNA-bd_sf"/>
</dbReference>
<sequence length="296" mass="31532">MARPLPSLNALRAFEAAARLGSVSQAAGELHVTHGAVSRHIRALEDALGRPLFVRDGRGLALTSDGQRLRDSAGEAFGVLQAGWAALQRGPRAAALVLGCPGSLLARWVIPRLERLAADLPDLTLHLSAQEGGIDLAAAGLDAALLLGEAPWPAAWQVWPLAPERIGPVLSPRHARFDVLRDGPPRTLLDEPLLHTASRPQAWPRWLASHQLTDAPRLGTGFDHLTYLLEAAVAGLGVAIAPRELVQADLDSGRLVAPWGFADTGGTWALCAARGNPDTRIPLLADWLRRDLLSAD</sequence>
<evidence type="ECO:0000259" key="5">
    <source>
        <dbReference type="PROSITE" id="PS50931"/>
    </source>
</evidence>
<dbReference type="PROSITE" id="PS50931">
    <property type="entry name" value="HTH_LYSR"/>
    <property type="match status" value="1"/>
</dbReference>
<evidence type="ECO:0000256" key="3">
    <source>
        <dbReference type="ARBA" id="ARBA00023125"/>
    </source>
</evidence>
<proteinExistence type="inferred from homology"/>
<keyword evidence="4" id="KW-0804">Transcription</keyword>
<dbReference type="SUPFAM" id="SSF53850">
    <property type="entry name" value="Periplasmic binding protein-like II"/>
    <property type="match status" value="1"/>
</dbReference>
<dbReference type="Proteomes" id="UP000515838">
    <property type="component" value="Chromosome"/>
</dbReference>
<comment type="similarity">
    <text evidence="1">Belongs to the LysR transcriptional regulatory family.</text>
</comment>
<dbReference type="SUPFAM" id="SSF46785">
    <property type="entry name" value="Winged helix' DNA-binding domain"/>
    <property type="match status" value="1"/>
</dbReference>
<keyword evidence="2" id="KW-0805">Transcription regulation</keyword>
<dbReference type="InterPro" id="IPR058163">
    <property type="entry name" value="LysR-type_TF_proteobact-type"/>
</dbReference>
<dbReference type="Gene3D" id="1.10.10.10">
    <property type="entry name" value="Winged helix-like DNA-binding domain superfamily/Winged helix DNA-binding domain"/>
    <property type="match status" value="1"/>
</dbReference>
<evidence type="ECO:0000313" key="6">
    <source>
        <dbReference type="EMBL" id="QNN77380.1"/>
    </source>
</evidence>
<dbReference type="EMBL" id="CP060731">
    <property type="protein sequence ID" value="QNN77380.1"/>
    <property type="molecule type" value="Genomic_DNA"/>
</dbReference>
<dbReference type="GO" id="GO:0003700">
    <property type="term" value="F:DNA-binding transcription factor activity"/>
    <property type="evidence" value="ECO:0007669"/>
    <property type="project" value="InterPro"/>
</dbReference>
<dbReference type="GO" id="GO:0043565">
    <property type="term" value="F:sequence-specific DNA binding"/>
    <property type="evidence" value="ECO:0007669"/>
    <property type="project" value="TreeGrafter"/>
</dbReference>
<dbReference type="Pfam" id="PF00126">
    <property type="entry name" value="HTH_1"/>
    <property type="match status" value="1"/>
</dbReference>
<dbReference type="RefSeq" id="WP_187572987.1">
    <property type="nucleotide sequence ID" value="NZ_CP060731.1"/>
</dbReference>
<name>A0A7G9TBA5_PSEMX</name>
<dbReference type="PRINTS" id="PR00039">
    <property type="entry name" value="HTHLYSR"/>
</dbReference>
<reference evidence="6 7" key="1">
    <citation type="submission" date="2020-08" db="EMBL/GenBank/DDBJ databases">
        <title>Streptomycin Non-resistant strain, P. mexicana.</title>
        <authorList>
            <person name="Ganesh-Kumar S."/>
            <person name="Zhe T."/>
            <person name="Yu Z."/>
            <person name="Min Y."/>
        </authorList>
    </citation>
    <scope>NUCLEOTIDE SEQUENCE [LARGE SCALE GENOMIC DNA]</scope>
    <source>
        <strain evidence="6 7">GTZY2</strain>
    </source>
</reference>
<dbReference type="GO" id="GO:0006351">
    <property type="term" value="P:DNA-templated transcription"/>
    <property type="evidence" value="ECO:0007669"/>
    <property type="project" value="TreeGrafter"/>
</dbReference>
<feature type="domain" description="HTH lysR-type" evidence="5">
    <location>
        <begin position="6"/>
        <end position="63"/>
    </location>
</feature>
<dbReference type="InterPro" id="IPR000847">
    <property type="entry name" value="LysR_HTH_N"/>
</dbReference>
<dbReference type="GeneID" id="81472467"/>
<dbReference type="InterPro" id="IPR036390">
    <property type="entry name" value="WH_DNA-bd_sf"/>
</dbReference>
<dbReference type="FunFam" id="3.40.190.10:FF:000017">
    <property type="entry name" value="Glycine cleavage system transcriptional activator"/>
    <property type="match status" value="1"/>
</dbReference>
<evidence type="ECO:0000256" key="1">
    <source>
        <dbReference type="ARBA" id="ARBA00009437"/>
    </source>
</evidence>
<protein>
    <submittedName>
        <fullName evidence="6">LysR family transcriptional regulator</fullName>
    </submittedName>
</protein>